<dbReference type="GO" id="GO:0140575">
    <property type="term" value="F:transmembrane monodehydroascorbate reductase activity"/>
    <property type="evidence" value="ECO:0007669"/>
    <property type="project" value="InterPro"/>
</dbReference>
<keyword evidence="8 11" id="KW-1133">Transmembrane helix</keyword>
<feature type="transmembrane region" description="Helical" evidence="11">
    <location>
        <begin position="245"/>
        <end position="263"/>
    </location>
</feature>
<evidence type="ECO:0000256" key="9">
    <source>
        <dbReference type="ARBA" id="ARBA00023004"/>
    </source>
</evidence>
<evidence type="ECO:0000256" key="3">
    <source>
        <dbReference type="ARBA" id="ARBA00022448"/>
    </source>
</evidence>
<dbReference type="Gene3D" id="1.20.120.1770">
    <property type="match status" value="1"/>
</dbReference>
<dbReference type="AlphaFoldDB" id="A0A0A1ETA8"/>
<evidence type="ECO:0000256" key="4">
    <source>
        <dbReference type="ARBA" id="ARBA00022617"/>
    </source>
</evidence>
<keyword evidence="6" id="KW-0479">Metal-binding</keyword>
<dbReference type="SMART" id="SM00665">
    <property type="entry name" value="B561"/>
    <property type="match status" value="1"/>
</dbReference>
<dbReference type="GO" id="GO:0046872">
    <property type="term" value="F:metal ion binding"/>
    <property type="evidence" value="ECO:0007669"/>
    <property type="project" value="UniProtKB-KW"/>
</dbReference>
<dbReference type="Pfam" id="PF03188">
    <property type="entry name" value="Cytochrom_B561"/>
    <property type="match status" value="1"/>
</dbReference>
<dbReference type="PANTHER" id="PTHR15422:SF45">
    <property type="entry name" value="CYTOCHROME B561 DOMAIN-CONTAINING PROTEIN"/>
    <property type="match status" value="1"/>
</dbReference>
<keyword evidence="5 11" id="KW-0812">Transmembrane</keyword>
<evidence type="ECO:0000256" key="8">
    <source>
        <dbReference type="ARBA" id="ARBA00022989"/>
    </source>
</evidence>
<evidence type="ECO:0000256" key="11">
    <source>
        <dbReference type="SAM" id="Phobius"/>
    </source>
</evidence>
<feature type="transmembrane region" description="Helical" evidence="11">
    <location>
        <begin position="173"/>
        <end position="192"/>
    </location>
</feature>
<evidence type="ECO:0000256" key="1">
    <source>
        <dbReference type="ARBA" id="ARBA00001970"/>
    </source>
</evidence>
<proteinExistence type="evidence at transcript level"/>
<name>A0A0A1ETA8_9APHY</name>
<dbReference type="CDD" id="cd08761">
    <property type="entry name" value="Cyt_b561_CYB561D2_like"/>
    <property type="match status" value="1"/>
</dbReference>
<dbReference type="InterPro" id="IPR006593">
    <property type="entry name" value="Cyt_b561/ferric_Rdtase_TM"/>
</dbReference>
<reference evidence="13" key="1">
    <citation type="submission" date="2014-08" db="EMBL/GenBank/DDBJ databases">
        <authorList>
            <person name="Ao L."/>
        </authorList>
    </citation>
    <scope>NUCLEOTIDE SEQUENCE</scope>
</reference>
<dbReference type="PANTHER" id="PTHR15422">
    <property type="entry name" value="OS05G0565100 PROTEIN"/>
    <property type="match status" value="1"/>
</dbReference>
<evidence type="ECO:0000256" key="7">
    <source>
        <dbReference type="ARBA" id="ARBA00022982"/>
    </source>
</evidence>
<evidence type="ECO:0000256" key="2">
    <source>
        <dbReference type="ARBA" id="ARBA00004141"/>
    </source>
</evidence>
<feature type="domain" description="Cytochrome b561" evidence="12">
    <location>
        <begin position="111"/>
        <end position="229"/>
    </location>
</feature>
<feature type="transmembrane region" description="Helical" evidence="11">
    <location>
        <begin position="212"/>
        <end position="233"/>
    </location>
</feature>
<keyword evidence="4" id="KW-0349">Heme</keyword>
<keyword evidence="3" id="KW-0813">Transport</keyword>
<protein>
    <recommendedName>
        <fullName evidence="12">Cytochrome b561 domain-containing protein</fullName>
    </recommendedName>
</protein>
<evidence type="ECO:0000259" key="12">
    <source>
        <dbReference type="SMART" id="SM00665"/>
    </source>
</evidence>
<dbReference type="EMBL" id="KM406242">
    <property type="protein sequence ID" value="AIY34644.1"/>
    <property type="molecule type" value="mRNA"/>
</dbReference>
<evidence type="ECO:0000313" key="13">
    <source>
        <dbReference type="EMBL" id="AIY34644.1"/>
    </source>
</evidence>
<organism evidence="13">
    <name type="scientific">Polyporus umbellatus</name>
    <dbReference type="NCBI Taxonomy" id="158314"/>
    <lineage>
        <taxon>Eukaryota</taxon>
        <taxon>Fungi</taxon>
        <taxon>Dikarya</taxon>
        <taxon>Basidiomycota</taxon>
        <taxon>Agaricomycotina</taxon>
        <taxon>Agaricomycetes</taxon>
        <taxon>Polyporales</taxon>
        <taxon>Polyporaceae</taxon>
        <taxon>Polyporus</taxon>
    </lineage>
</organism>
<dbReference type="InterPro" id="IPR045150">
    <property type="entry name" value="CYB561D1/2"/>
</dbReference>
<feature type="transmembrane region" description="Helical" evidence="11">
    <location>
        <begin position="135"/>
        <end position="153"/>
    </location>
</feature>
<comment type="cofactor">
    <cofactor evidence="1">
        <name>heme b</name>
        <dbReference type="ChEBI" id="CHEBI:60344"/>
    </cofactor>
</comment>
<evidence type="ECO:0000256" key="6">
    <source>
        <dbReference type="ARBA" id="ARBA00022723"/>
    </source>
</evidence>
<keyword evidence="10 11" id="KW-0472">Membrane</keyword>
<evidence type="ECO:0000256" key="10">
    <source>
        <dbReference type="ARBA" id="ARBA00023136"/>
    </source>
</evidence>
<comment type="subcellular location">
    <subcellularLocation>
        <location evidence="2">Membrane</location>
        <topology evidence="2">Multi-pass membrane protein</topology>
    </subcellularLocation>
</comment>
<accession>A0A0A1ETA8</accession>
<evidence type="ECO:0000256" key="5">
    <source>
        <dbReference type="ARBA" id="ARBA00022692"/>
    </source>
</evidence>
<keyword evidence="9" id="KW-0408">Iron</keyword>
<keyword evidence="7" id="KW-0249">Electron transport</keyword>
<sequence>MTSSTSLHDSDPEYELLNVEESDTPTLADMGYDEQFVKPEGRRGDVAAQWAAYISLGVCGSRLLDGRDDYVHRFVGLCRDDMGHHPRKQPEVARPVLIPPAVTKLVNRVFTYGILTLQPSSQAKTKAAGLTRHQLAMMILGVPAITLGTLAIIRNKSMHGNPHFTTWHGSIGIISVSWMVVQVVLGGGSVWFNGRLFGGNPKAKSVWKYHRLSGYIVFPLFLLTAYLGGAWSSWTTGRSPFDVRLLAYTISPIVLFAAILVRVRTSKMQFS</sequence>
<dbReference type="GO" id="GO:0016020">
    <property type="term" value="C:membrane"/>
    <property type="evidence" value="ECO:0007669"/>
    <property type="project" value="UniProtKB-SubCell"/>
</dbReference>